<dbReference type="PANTHER" id="PTHR34472:SF1">
    <property type="entry name" value="SULFUR CARRIER PROTEIN THIS"/>
    <property type="match status" value="1"/>
</dbReference>
<organism evidence="1 2">
    <name type="scientific">Arcicella rosea</name>
    <dbReference type="NCBI Taxonomy" id="502909"/>
    <lineage>
        <taxon>Bacteria</taxon>
        <taxon>Pseudomonadati</taxon>
        <taxon>Bacteroidota</taxon>
        <taxon>Cytophagia</taxon>
        <taxon>Cytophagales</taxon>
        <taxon>Flectobacillaceae</taxon>
        <taxon>Arcicella</taxon>
    </lineage>
</organism>
<evidence type="ECO:0000313" key="1">
    <source>
        <dbReference type="EMBL" id="MBB6005055.1"/>
    </source>
</evidence>
<dbReference type="InterPro" id="IPR016155">
    <property type="entry name" value="Mopterin_synth/thiamin_S_b"/>
</dbReference>
<dbReference type="PANTHER" id="PTHR34472">
    <property type="entry name" value="SULFUR CARRIER PROTEIN THIS"/>
    <property type="match status" value="1"/>
</dbReference>
<dbReference type="RefSeq" id="WP_184136525.1">
    <property type="nucleotide sequence ID" value="NZ_JACHKT010000034.1"/>
</dbReference>
<protein>
    <submittedName>
        <fullName evidence="1">Sulfur carrier protein</fullName>
    </submittedName>
</protein>
<dbReference type="InterPro" id="IPR003749">
    <property type="entry name" value="ThiS/MoaD-like"/>
</dbReference>
<accession>A0A841EP86</accession>
<proteinExistence type="predicted"/>
<dbReference type="AlphaFoldDB" id="A0A841EP86"/>
<dbReference type="NCBIfam" id="TIGR01683">
    <property type="entry name" value="thiS"/>
    <property type="match status" value="1"/>
</dbReference>
<dbReference type="InterPro" id="IPR012675">
    <property type="entry name" value="Beta-grasp_dom_sf"/>
</dbReference>
<dbReference type="CDD" id="cd00565">
    <property type="entry name" value="Ubl_ThiS"/>
    <property type="match status" value="1"/>
</dbReference>
<name>A0A841EP86_9BACT</name>
<reference evidence="1 2" key="1">
    <citation type="submission" date="2020-08" db="EMBL/GenBank/DDBJ databases">
        <title>Functional genomics of gut bacteria from endangered species of beetles.</title>
        <authorList>
            <person name="Carlos-Shanley C."/>
        </authorList>
    </citation>
    <scope>NUCLEOTIDE SEQUENCE [LARGE SCALE GENOMIC DNA]</scope>
    <source>
        <strain evidence="1 2">S00070</strain>
    </source>
</reference>
<dbReference type="Gene3D" id="3.10.20.30">
    <property type="match status" value="1"/>
</dbReference>
<dbReference type="SUPFAM" id="SSF54285">
    <property type="entry name" value="MoaD/ThiS"/>
    <property type="match status" value="1"/>
</dbReference>
<dbReference type="Proteomes" id="UP000524404">
    <property type="component" value="Unassembled WGS sequence"/>
</dbReference>
<evidence type="ECO:0000313" key="2">
    <source>
        <dbReference type="Proteomes" id="UP000524404"/>
    </source>
</evidence>
<dbReference type="Pfam" id="PF02597">
    <property type="entry name" value="ThiS"/>
    <property type="match status" value="1"/>
</dbReference>
<keyword evidence="2" id="KW-1185">Reference proteome</keyword>
<dbReference type="InterPro" id="IPR010035">
    <property type="entry name" value="Thi_S"/>
</dbReference>
<comment type="caution">
    <text evidence="1">The sequence shown here is derived from an EMBL/GenBank/DDBJ whole genome shotgun (WGS) entry which is preliminary data.</text>
</comment>
<gene>
    <name evidence="1" type="ORF">HNP25_003726</name>
</gene>
<dbReference type="EMBL" id="JACHKT010000034">
    <property type="protein sequence ID" value="MBB6005055.1"/>
    <property type="molecule type" value="Genomic_DNA"/>
</dbReference>
<sequence length="67" mass="7626">MTVFVNDEILELTDTPTLIKIFEIQQITEMRGLAVAINEEVIPRVLWAETVLQNNDRLMLIRATQGG</sequence>